<feature type="region of interest" description="Disordered" evidence="1">
    <location>
        <begin position="332"/>
        <end position="444"/>
    </location>
</feature>
<feature type="compositionally biased region" description="Basic and acidic residues" evidence="1">
    <location>
        <begin position="727"/>
        <end position="745"/>
    </location>
</feature>
<dbReference type="VEuPathDB" id="FungiDB:PGTG_03677"/>
<dbReference type="OrthoDB" id="2512234at2759"/>
<accession>E3K096</accession>
<keyword evidence="2" id="KW-0812">Transmembrane</keyword>
<name>E3K096_PUCGT</name>
<evidence type="ECO:0000313" key="4">
    <source>
        <dbReference type="Proteomes" id="UP000008783"/>
    </source>
</evidence>
<evidence type="ECO:0000256" key="1">
    <source>
        <dbReference type="SAM" id="MobiDB-lite"/>
    </source>
</evidence>
<feature type="transmembrane region" description="Helical" evidence="2">
    <location>
        <begin position="524"/>
        <end position="546"/>
    </location>
</feature>
<keyword evidence="2" id="KW-0472">Membrane</keyword>
<dbReference type="AlphaFoldDB" id="E3K096"/>
<proteinExistence type="predicted"/>
<evidence type="ECO:0000313" key="3">
    <source>
        <dbReference type="EMBL" id="EFP77721.2"/>
    </source>
</evidence>
<sequence length="758" mass="79321">MFVSNEVVRSARSRHARRIVFIQSQHHTSTLPRRASLSEIPSGELRGEPGLSPGINADVSVKLCPGGSCHLENELNASIEQFLTPQNENVPSADSEPNFLFHDRATKKAQKPMKKKAVKPLHHIVKTIKPVIHKPFKLIKPIIKKPATPLTLAKPPPIKAIPLKPVQPLNPVKVVPSKPHVPVLKAPIAIKPPAAISAKPAPILANPAKPAVQAPVPATVVPIKPLAQAPIKPSPPASQTPPVAVPPAHPPAKTIVPVHAVVPAVNHPAPLLNSIHPLPVASSHNHTAALPIVSAHAVIPSHGSDNTLSVPQTSRGPPIVHAAALSSNLKEIKSSPPEASGIPPTQAPQAQTTDLPPVEGEVSQTPYSPEPEDSISIEDSSTPPAYSIPSKDSTTPSDVTSQDSATPITDSITSASQATPPSQETVQTANDPLPSTGDNTSTGIQPLSAINIQTVNSNIPQQPSPSMNVTLDLVPNATALNNNTLNNATALTNATSLANNLHGLKLGNTPANVFAAGPTNHTGAAVGGVFGSLALIALALGAFLFASRRRAAKKVDQGFGTFTEAPSTESPPEMIQVNSQAGFDVSSDSPESAMSPVDPVTRFSLGGVTLLKRLEGLTATFNSSDDLASPNESSSDDEPHEMVVTPSSDGFGPRPLSTTEQKHVSDHNPLSLTPSTMLDTSAPEGEDSRRSLLRSDSAGTVDNFNRESGGTATSYDGAVSNGYQETVKFEDGSEQGHEESAKDDMEQAWWGSEQPRAN</sequence>
<gene>
    <name evidence="3" type="ORF">PGTG_03677</name>
</gene>
<dbReference type="EMBL" id="DS178268">
    <property type="protein sequence ID" value="EFP77721.2"/>
    <property type="molecule type" value="Genomic_DNA"/>
</dbReference>
<keyword evidence="4" id="KW-1185">Reference proteome</keyword>
<dbReference type="KEGG" id="pgr:PGTG_03677"/>
<feature type="compositionally biased region" description="Polar residues" evidence="1">
    <location>
        <begin position="621"/>
        <end position="633"/>
    </location>
</feature>
<organism evidence="3 4">
    <name type="scientific">Puccinia graminis f. sp. tritici (strain CRL 75-36-700-3 / race SCCL)</name>
    <name type="common">Black stem rust fungus</name>
    <dbReference type="NCBI Taxonomy" id="418459"/>
    <lineage>
        <taxon>Eukaryota</taxon>
        <taxon>Fungi</taxon>
        <taxon>Dikarya</taxon>
        <taxon>Basidiomycota</taxon>
        <taxon>Pucciniomycotina</taxon>
        <taxon>Pucciniomycetes</taxon>
        <taxon>Pucciniales</taxon>
        <taxon>Pucciniaceae</taxon>
        <taxon>Puccinia</taxon>
    </lineage>
</organism>
<dbReference type="HOGENOM" id="CLU_425860_0_0_1"/>
<dbReference type="RefSeq" id="XP_003322140.2">
    <property type="nucleotide sequence ID" value="XM_003322092.2"/>
</dbReference>
<evidence type="ECO:0000256" key="2">
    <source>
        <dbReference type="SAM" id="Phobius"/>
    </source>
</evidence>
<dbReference type="InParanoid" id="E3K096"/>
<feature type="compositionally biased region" description="Polar residues" evidence="1">
    <location>
        <begin position="698"/>
        <end position="714"/>
    </location>
</feature>
<feature type="region of interest" description="Disordered" evidence="1">
    <location>
        <begin position="621"/>
        <end position="758"/>
    </location>
</feature>
<keyword evidence="2" id="KW-1133">Transmembrane helix</keyword>
<feature type="compositionally biased region" description="Polar residues" evidence="1">
    <location>
        <begin position="390"/>
        <end position="430"/>
    </location>
</feature>
<reference evidence="4" key="2">
    <citation type="journal article" date="2011" name="Proc. Natl. Acad. Sci. U.S.A.">
        <title>Obligate biotrophy features unraveled by the genomic analysis of rust fungi.</title>
        <authorList>
            <person name="Duplessis S."/>
            <person name="Cuomo C.A."/>
            <person name="Lin Y.-C."/>
            <person name="Aerts A."/>
            <person name="Tisserant E."/>
            <person name="Veneault-Fourrey C."/>
            <person name="Joly D.L."/>
            <person name="Hacquard S."/>
            <person name="Amselem J."/>
            <person name="Cantarel B.L."/>
            <person name="Chiu R."/>
            <person name="Coutinho P.M."/>
            <person name="Feau N."/>
            <person name="Field M."/>
            <person name="Frey P."/>
            <person name="Gelhaye E."/>
            <person name="Goldberg J."/>
            <person name="Grabherr M.G."/>
            <person name="Kodira C.D."/>
            <person name="Kohler A."/>
            <person name="Kuees U."/>
            <person name="Lindquist E.A."/>
            <person name="Lucas S.M."/>
            <person name="Mago R."/>
            <person name="Mauceli E."/>
            <person name="Morin E."/>
            <person name="Murat C."/>
            <person name="Pangilinan J.L."/>
            <person name="Park R."/>
            <person name="Pearson M."/>
            <person name="Quesneville H."/>
            <person name="Rouhier N."/>
            <person name="Sakthikumar S."/>
            <person name="Salamov A.A."/>
            <person name="Schmutz J."/>
            <person name="Selles B."/>
            <person name="Shapiro H."/>
            <person name="Tanguay P."/>
            <person name="Tuskan G.A."/>
            <person name="Henrissat B."/>
            <person name="Van de Peer Y."/>
            <person name="Rouze P."/>
            <person name="Ellis J.G."/>
            <person name="Dodds P.N."/>
            <person name="Schein J.E."/>
            <person name="Zhong S."/>
            <person name="Hamelin R.C."/>
            <person name="Grigoriev I.V."/>
            <person name="Szabo L.J."/>
            <person name="Martin F."/>
        </authorList>
    </citation>
    <scope>NUCLEOTIDE SEQUENCE [LARGE SCALE GENOMIC DNA]</scope>
    <source>
        <strain evidence="4">CRL 75-36-700-3 / race SCCL</strain>
    </source>
</reference>
<feature type="compositionally biased region" description="Polar residues" evidence="1">
    <location>
        <begin position="668"/>
        <end position="679"/>
    </location>
</feature>
<reference key="1">
    <citation type="submission" date="2007-01" db="EMBL/GenBank/DDBJ databases">
        <title>The Genome Sequence of Puccinia graminis f. sp. tritici Strain CRL 75-36-700-3.</title>
        <authorList>
            <consortium name="The Broad Institute Genome Sequencing Platform"/>
            <person name="Birren B."/>
            <person name="Lander E."/>
            <person name="Galagan J."/>
            <person name="Nusbaum C."/>
            <person name="Devon K."/>
            <person name="Cuomo C."/>
            <person name="Jaffe D."/>
            <person name="Butler J."/>
            <person name="Alvarez P."/>
            <person name="Gnerre S."/>
            <person name="Grabherr M."/>
            <person name="Mauceli E."/>
            <person name="Brockman W."/>
            <person name="Young S."/>
            <person name="LaButti K."/>
            <person name="Sykes S."/>
            <person name="DeCaprio D."/>
            <person name="Crawford M."/>
            <person name="Koehrsen M."/>
            <person name="Engels R."/>
            <person name="Montgomery P."/>
            <person name="Pearson M."/>
            <person name="Howarth C."/>
            <person name="Larson L."/>
            <person name="White J."/>
            <person name="Zeng Q."/>
            <person name="Kodira C."/>
            <person name="Yandava C."/>
            <person name="Alvarado L."/>
            <person name="O'Leary S."/>
            <person name="Szabo L."/>
            <person name="Dean R."/>
            <person name="Schein J."/>
        </authorList>
    </citation>
    <scope>NUCLEOTIDE SEQUENCE</scope>
    <source>
        <strain>CRL 75-36-700-3</strain>
    </source>
</reference>
<dbReference type="GeneID" id="10539093"/>
<dbReference type="Proteomes" id="UP000008783">
    <property type="component" value="Unassembled WGS sequence"/>
</dbReference>
<protein>
    <submittedName>
        <fullName evidence="3">Uncharacterized protein</fullName>
    </submittedName>
</protein>